<dbReference type="EMBL" id="JAMSHJ010000004">
    <property type="protein sequence ID" value="KAI5423286.1"/>
    <property type="molecule type" value="Genomic_DNA"/>
</dbReference>
<accession>A0A9D4XQM3</accession>
<dbReference type="InterPro" id="IPR001584">
    <property type="entry name" value="Integrase_cat-core"/>
</dbReference>
<evidence type="ECO:0000259" key="1">
    <source>
        <dbReference type="PROSITE" id="PS50994"/>
    </source>
</evidence>
<feature type="domain" description="Integrase catalytic" evidence="1">
    <location>
        <begin position="1"/>
        <end position="66"/>
    </location>
</feature>
<dbReference type="PANTHER" id="PTHR37984:SF5">
    <property type="entry name" value="PROTEIN NYNRIN-LIKE"/>
    <property type="match status" value="1"/>
</dbReference>
<keyword evidence="3" id="KW-1185">Reference proteome</keyword>
<organism evidence="2 3">
    <name type="scientific">Pisum sativum</name>
    <name type="common">Garden pea</name>
    <name type="synonym">Lathyrus oleraceus</name>
    <dbReference type="NCBI Taxonomy" id="3888"/>
    <lineage>
        <taxon>Eukaryota</taxon>
        <taxon>Viridiplantae</taxon>
        <taxon>Streptophyta</taxon>
        <taxon>Embryophyta</taxon>
        <taxon>Tracheophyta</taxon>
        <taxon>Spermatophyta</taxon>
        <taxon>Magnoliopsida</taxon>
        <taxon>eudicotyledons</taxon>
        <taxon>Gunneridae</taxon>
        <taxon>Pentapetalae</taxon>
        <taxon>rosids</taxon>
        <taxon>fabids</taxon>
        <taxon>Fabales</taxon>
        <taxon>Fabaceae</taxon>
        <taxon>Papilionoideae</taxon>
        <taxon>50 kb inversion clade</taxon>
        <taxon>NPAAA clade</taxon>
        <taxon>Hologalegina</taxon>
        <taxon>IRL clade</taxon>
        <taxon>Fabeae</taxon>
        <taxon>Lathyrus</taxon>
    </lineage>
</organism>
<dbReference type="GO" id="GO:0015074">
    <property type="term" value="P:DNA integration"/>
    <property type="evidence" value="ECO:0007669"/>
    <property type="project" value="InterPro"/>
</dbReference>
<dbReference type="PROSITE" id="PS50994">
    <property type="entry name" value="INTEGRASE"/>
    <property type="match status" value="1"/>
</dbReference>
<dbReference type="Pfam" id="PF24626">
    <property type="entry name" value="SH3_Tf2-1"/>
    <property type="match status" value="1"/>
</dbReference>
<dbReference type="GO" id="GO:0003676">
    <property type="term" value="F:nucleic acid binding"/>
    <property type="evidence" value="ECO:0007669"/>
    <property type="project" value="InterPro"/>
</dbReference>
<sequence>MSSSYHPETDGQTEVVNKCLKAYLRCFASEQPKNWSYWVSWAELWYNSTYHVTTDTTPFEVVYGRKPPPLIRFSQGETRVEAVASDLVDQGEALRKLKHNLLRAQQQMKKYADKKRRDVSFEMGEWVFLKLKPHRQQTVARRINQKLVSRYFGPYPILARVGAVSYKLKLPESARIHSVFHVSQLKKAVGNYTVEPELPVGLEVDDDDLEEPESLMALREIREGDRLVKQWIVKWKGRAVEDTTWVDESMLKSQFPHVSLEDKPIVAGVGNDRELDNGPGAVPDVGLVTKRPITWKVYSRRKVGQERENGRLVRW</sequence>
<dbReference type="InterPro" id="IPR056924">
    <property type="entry name" value="SH3_Tf2-1"/>
</dbReference>
<dbReference type="InterPro" id="IPR050951">
    <property type="entry name" value="Retrovirus_Pol_polyprotein"/>
</dbReference>
<dbReference type="EMBL" id="JAMSHJ010000004">
    <property type="protein sequence ID" value="KAI5423285.1"/>
    <property type="molecule type" value="Genomic_DNA"/>
</dbReference>
<dbReference type="SUPFAM" id="SSF54160">
    <property type="entry name" value="Chromo domain-like"/>
    <property type="match status" value="1"/>
</dbReference>
<name>A0A9D4XQM3_PEA</name>
<gene>
    <name evidence="2" type="ORF">KIW84_046321</name>
</gene>
<dbReference type="Gene3D" id="3.30.420.10">
    <property type="entry name" value="Ribonuclease H-like superfamily/Ribonuclease H"/>
    <property type="match status" value="1"/>
</dbReference>
<protein>
    <recommendedName>
        <fullName evidence="1">Integrase catalytic domain-containing protein</fullName>
    </recommendedName>
</protein>
<dbReference type="InterPro" id="IPR016197">
    <property type="entry name" value="Chromo-like_dom_sf"/>
</dbReference>
<proteinExistence type="predicted"/>
<dbReference type="Proteomes" id="UP001058974">
    <property type="component" value="Chromosome 4"/>
</dbReference>
<dbReference type="Gramene" id="Psat04G0632100-T2">
    <property type="protein sequence ID" value="KAI5423286.1"/>
    <property type="gene ID" value="KIW84_046321"/>
</dbReference>
<dbReference type="PANTHER" id="PTHR37984">
    <property type="entry name" value="PROTEIN CBG26694"/>
    <property type="match status" value="1"/>
</dbReference>
<dbReference type="AlphaFoldDB" id="A0A9D4XQM3"/>
<dbReference type="InterPro" id="IPR036397">
    <property type="entry name" value="RNaseH_sf"/>
</dbReference>
<dbReference type="SUPFAM" id="SSF53098">
    <property type="entry name" value="Ribonuclease H-like"/>
    <property type="match status" value="1"/>
</dbReference>
<evidence type="ECO:0000313" key="3">
    <source>
        <dbReference type="Proteomes" id="UP001058974"/>
    </source>
</evidence>
<dbReference type="InterPro" id="IPR012337">
    <property type="entry name" value="RNaseH-like_sf"/>
</dbReference>
<dbReference type="Gramene" id="Psat04G0632100-T1">
    <property type="protein sequence ID" value="KAI5423285.1"/>
    <property type="gene ID" value="KIW84_046321"/>
</dbReference>
<evidence type="ECO:0000313" key="2">
    <source>
        <dbReference type="EMBL" id="KAI5423285.1"/>
    </source>
</evidence>
<comment type="caution">
    <text evidence="2">The sequence shown here is derived from an EMBL/GenBank/DDBJ whole genome shotgun (WGS) entry which is preliminary data.</text>
</comment>
<reference evidence="2 3" key="1">
    <citation type="journal article" date="2022" name="Nat. Genet.">
        <title>Improved pea reference genome and pan-genome highlight genomic features and evolutionary characteristics.</title>
        <authorList>
            <person name="Yang T."/>
            <person name="Liu R."/>
            <person name="Luo Y."/>
            <person name="Hu S."/>
            <person name="Wang D."/>
            <person name="Wang C."/>
            <person name="Pandey M.K."/>
            <person name="Ge S."/>
            <person name="Xu Q."/>
            <person name="Li N."/>
            <person name="Li G."/>
            <person name="Huang Y."/>
            <person name="Saxena R.K."/>
            <person name="Ji Y."/>
            <person name="Li M."/>
            <person name="Yan X."/>
            <person name="He Y."/>
            <person name="Liu Y."/>
            <person name="Wang X."/>
            <person name="Xiang C."/>
            <person name="Varshney R.K."/>
            <person name="Ding H."/>
            <person name="Gao S."/>
            <person name="Zong X."/>
        </authorList>
    </citation>
    <scope>NUCLEOTIDE SEQUENCE [LARGE SCALE GENOMIC DNA]</scope>
    <source>
        <strain evidence="2 3">cv. Zhongwan 6</strain>
    </source>
</reference>